<keyword evidence="2" id="KW-1185">Reference proteome</keyword>
<dbReference type="InterPro" id="IPR046670">
    <property type="entry name" value="DUF6540"/>
</dbReference>
<dbReference type="AlphaFoldDB" id="A0A1J7IFZ8"/>
<sequence length="158" mass="18015">MATNNTGNGHASPPYPVYRAVYHHNYDIYNEYHALHVKRPGNNNNILLRVRGQERARLNFVVGWNEVDPLLTTTCKWIQQIGWMPQENLAAMKEKCEQVPPPEAQWIGERRIPGARSSRDWVLEAVAALQGGNIMEPLRAGEDNARIYSIGWPEQSRA</sequence>
<evidence type="ECO:0000313" key="1">
    <source>
        <dbReference type="EMBL" id="OIW26211.1"/>
    </source>
</evidence>
<organism evidence="1 2">
    <name type="scientific">Coniochaeta ligniaria NRRL 30616</name>
    <dbReference type="NCBI Taxonomy" id="1408157"/>
    <lineage>
        <taxon>Eukaryota</taxon>
        <taxon>Fungi</taxon>
        <taxon>Dikarya</taxon>
        <taxon>Ascomycota</taxon>
        <taxon>Pezizomycotina</taxon>
        <taxon>Sordariomycetes</taxon>
        <taxon>Sordariomycetidae</taxon>
        <taxon>Coniochaetales</taxon>
        <taxon>Coniochaetaceae</taxon>
        <taxon>Coniochaeta</taxon>
    </lineage>
</organism>
<dbReference type="Proteomes" id="UP000182658">
    <property type="component" value="Unassembled WGS sequence"/>
</dbReference>
<name>A0A1J7IFZ8_9PEZI</name>
<dbReference type="InParanoid" id="A0A1J7IFZ8"/>
<reference evidence="1 2" key="1">
    <citation type="submission" date="2016-10" db="EMBL/GenBank/DDBJ databases">
        <title>Draft genome sequence of Coniochaeta ligniaria NRRL30616, a lignocellulolytic fungus for bioabatement of inhibitors in plant biomass hydrolysates.</title>
        <authorList>
            <consortium name="DOE Joint Genome Institute"/>
            <person name="Jimenez D.J."/>
            <person name="Hector R.E."/>
            <person name="Riley R."/>
            <person name="Sun H."/>
            <person name="Grigoriev I.V."/>
            <person name="Van Elsas J.D."/>
            <person name="Nichols N.N."/>
        </authorList>
    </citation>
    <scope>NUCLEOTIDE SEQUENCE [LARGE SCALE GENOMIC DNA]</scope>
    <source>
        <strain evidence="1 2">NRRL 30616</strain>
    </source>
</reference>
<protein>
    <submittedName>
        <fullName evidence="1">Uncharacterized protein</fullName>
    </submittedName>
</protein>
<gene>
    <name evidence="1" type="ORF">CONLIGDRAFT_683200</name>
</gene>
<proteinExistence type="predicted"/>
<dbReference type="EMBL" id="KV875100">
    <property type="protein sequence ID" value="OIW26211.1"/>
    <property type="molecule type" value="Genomic_DNA"/>
</dbReference>
<accession>A0A1J7IFZ8</accession>
<dbReference type="Pfam" id="PF20174">
    <property type="entry name" value="DUF6540"/>
    <property type="match status" value="1"/>
</dbReference>
<evidence type="ECO:0000313" key="2">
    <source>
        <dbReference type="Proteomes" id="UP000182658"/>
    </source>
</evidence>